<organism evidence="3 4">
    <name type="scientific">Allocatelliglobosispora scoriae</name>
    <dbReference type="NCBI Taxonomy" id="643052"/>
    <lineage>
        <taxon>Bacteria</taxon>
        <taxon>Bacillati</taxon>
        <taxon>Actinomycetota</taxon>
        <taxon>Actinomycetes</taxon>
        <taxon>Micromonosporales</taxon>
        <taxon>Micromonosporaceae</taxon>
        <taxon>Allocatelliglobosispora</taxon>
    </lineage>
</organism>
<comment type="caution">
    <text evidence="3">The sequence shown here is derived from an EMBL/GenBank/DDBJ whole genome shotgun (WGS) entry which is preliminary data.</text>
</comment>
<dbReference type="Gene3D" id="3.40.190.10">
    <property type="entry name" value="Periplasmic binding protein-like II"/>
    <property type="match status" value="1"/>
</dbReference>
<name>A0A841BGJ5_9ACTN</name>
<dbReference type="GO" id="GO:0043190">
    <property type="term" value="C:ATP-binding cassette (ABC) transporter complex"/>
    <property type="evidence" value="ECO:0007669"/>
    <property type="project" value="InterPro"/>
</dbReference>
<dbReference type="Proteomes" id="UP000587527">
    <property type="component" value="Unassembled WGS sequence"/>
</dbReference>
<feature type="signal peptide" evidence="1">
    <location>
        <begin position="1"/>
        <end position="24"/>
    </location>
</feature>
<evidence type="ECO:0000313" key="3">
    <source>
        <dbReference type="EMBL" id="MBB5867394.1"/>
    </source>
</evidence>
<reference evidence="3 4" key="1">
    <citation type="submission" date="2020-08" db="EMBL/GenBank/DDBJ databases">
        <title>Sequencing the genomes of 1000 actinobacteria strains.</title>
        <authorList>
            <person name="Klenk H.-P."/>
        </authorList>
    </citation>
    <scope>NUCLEOTIDE SEQUENCE [LARGE SCALE GENOMIC DNA]</scope>
    <source>
        <strain evidence="3 4">DSM 45362</strain>
    </source>
</reference>
<dbReference type="InterPro" id="IPR039424">
    <property type="entry name" value="SBP_5"/>
</dbReference>
<dbReference type="RefSeq" id="WP_184832050.1">
    <property type="nucleotide sequence ID" value="NZ_JACHMN010000001.1"/>
</dbReference>
<evidence type="ECO:0000256" key="1">
    <source>
        <dbReference type="SAM" id="SignalP"/>
    </source>
</evidence>
<dbReference type="SUPFAM" id="SSF53850">
    <property type="entry name" value="Periplasmic binding protein-like II"/>
    <property type="match status" value="1"/>
</dbReference>
<evidence type="ECO:0000313" key="4">
    <source>
        <dbReference type="Proteomes" id="UP000587527"/>
    </source>
</evidence>
<gene>
    <name evidence="3" type="ORF">F4553_000773</name>
</gene>
<dbReference type="InterPro" id="IPR000914">
    <property type="entry name" value="SBP_5_dom"/>
</dbReference>
<feature type="chain" id="PRO_5039197681" evidence="1">
    <location>
        <begin position="25"/>
        <end position="551"/>
    </location>
</feature>
<dbReference type="PIRSF" id="PIRSF002741">
    <property type="entry name" value="MppA"/>
    <property type="match status" value="1"/>
</dbReference>
<keyword evidence="4" id="KW-1185">Reference proteome</keyword>
<dbReference type="InterPro" id="IPR030678">
    <property type="entry name" value="Peptide/Ni-bd"/>
</dbReference>
<dbReference type="EMBL" id="JACHMN010000001">
    <property type="protein sequence ID" value="MBB5867394.1"/>
    <property type="molecule type" value="Genomic_DNA"/>
</dbReference>
<dbReference type="AlphaFoldDB" id="A0A841BGJ5"/>
<dbReference type="Pfam" id="PF00496">
    <property type="entry name" value="SBP_bac_5"/>
    <property type="match status" value="1"/>
</dbReference>
<dbReference type="Gene3D" id="3.10.105.10">
    <property type="entry name" value="Dipeptide-binding Protein, Domain 3"/>
    <property type="match status" value="1"/>
</dbReference>
<dbReference type="GO" id="GO:0015833">
    <property type="term" value="P:peptide transport"/>
    <property type="evidence" value="ECO:0007669"/>
    <property type="project" value="TreeGrafter"/>
</dbReference>
<feature type="domain" description="Solute-binding protein family 5" evidence="2">
    <location>
        <begin position="100"/>
        <end position="457"/>
    </location>
</feature>
<dbReference type="GO" id="GO:1904680">
    <property type="term" value="F:peptide transmembrane transporter activity"/>
    <property type="evidence" value="ECO:0007669"/>
    <property type="project" value="TreeGrafter"/>
</dbReference>
<evidence type="ECO:0000259" key="2">
    <source>
        <dbReference type="Pfam" id="PF00496"/>
    </source>
</evidence>
<dbReference type="GO" id="GO:0042597">
    <property type="term" value="C:periplasmic space"/>
    <property type="evidence" value="ECO:0007669"/>
    <property type="project" value="UniProtKB-ARBA"/>
</dbReference>
<dbReference type="CDD" id="cd00995">
    <property type="entry name" value="PBP2_NikA_DppA_OppA_like"/>
    <property type="match status" value="1"/>
</dbReference>
<accession>A0A841BGJ5</accession>
<sequence>MHIPSTSRRLAISTCSFALALALAACSSGGSSTPSTSVSGASAAALTTGTATGDVASVTWYGGYRPVITLDPVGIADYPEETAIPNMCEPLVRVAPDYSLQPGLAAKFGYADDTHYVITVRQGVTFWDGTPMTAEDVAFSLRRNLDPRIASNYSGSFSAVEKIEATAADTVTVTLKQRSVAFTSALATLAGAVVAKAFAEKAGPGFGTPPVGVMCTGPFQFVSYDGAASLVMKKNPGYWDPAKAARAQNWTFVYPADPSALANGLASGGIDGALTLPSNVAASVQKSSAGTLYVGAEGSTPINVDLLFTSSTGHAGNADVRAGLSMALDRAGIAKAVFAGTADPLYKVAGPGTWGTAAAAYQPAYRAATAAPDLAKAKSLISGSGIGSTPLRFAFPAGDAESSQIATVVQQEAAGIGLTITLLGLPNQQYGALFVDPAARSAYDLILTKNYVELPEPLLLDQLLGGATGNMNFSGYRDAAVEDSIAKADRTADPVERARLVLEIEAKLAAALPAIPIVAPRALVFENKRLTGSTLTFSYMSSPWAAAVGGK</sequence>
<dbReference type="PANTHER" id="PTHR30290">
    <property type="entry name" value="PERIPLASMIC BINDING COMPONENT OF ABC TRANSPORTER"/>
    <property type="match status" value="1"/>
</dbReference>
<keyword evidence="1" id="KW-0732">Signal</keyword>
<protein>
    <submittedName>
        <fullName evidence="3">Peptide/nickel transport system substrate-binding protein</fullName>
    </submittedName>
</protein>
<proteinExistence type="predicted"/>
<dbReference type="Gene3D" id="3.90.76.10">
    <property type="entry name" value="Dipeptide-binding Protein, Domain 1"/>
    <property type="match status" value="1"/>
</dbReference>